<dbReference type="RefSeq" id="WP_256130561.1">
    <property type="nucleotide sequence ID" value="NZ_JANFXK010000001.1"/>
</dbReference>
<dbReference type="Proteomes" id="UP001524502">
    <property type="component" value="Unassembled WGS sequence"/>
</dbReference>
<evidence type="ECO:0000256" key="1">
    <source>
        <dbReference type="SAM" id="SignalP"/>
    </source>
</evidence>
<accession>A0ABT1RJL5</accession>
<keyword evidence="3" id="KW-1185">Reference proteome</keyword>
<dbReference type="EMBL" id="JANFXK010000001">
    <property type="protein sequence ID" value="MCQ4635368.1"/>
    <property type="molecule type" value="Genomic_DNA"/>
</dbReference>
<keyword evidence="1" id="KW-0732">Signal</keyword>
<comment type="caution">
    <text evidence="2">The sequence shown here is derived from an EMBL/GenBank/DDBJ whole genome shotgun (WGS) entry which is preliminary data.</text>
</comment>
<dbReference type="PROSITE" id="PS51257">
    <property type="entry name" value="PROKAR_LIPOPROTEIN"/>
    <property type="match status" value="1"/>
</dbReference>
<gene>
    <name evidence="2" type="ORF">NE619_01380</name>
</gene>
<evidence type="ECO:0000313" key="2">
    <source>
        <dbReference type="EMBL" id="MCQ4635368.1"/>
    </source>
</evidence>
<evidence type="ECO:0000313" key="3">
    <source>
        <dbReference type="Proteomes" id="UP001524502"/>
    </source>
</evidence>
<organism evidence="2 3">
    <name type="scientific">Anaerovorax odorimutans</name>
    <dbReference type="NCBI Taxonomy" id="109327"/>
    <lineage>
        <taxon>Bacteria</taxon>
        <taxon>Bacillati</taxon>
        <taxon>Bacillota</taxon>
        <taxon>Clostridia</taxon>
        <taxon>Peptostreptococcales</taxon>
        <taxon>Anaerovoracaceae</taxon>
        <taxon>Anaerovorax</taxon>
    </lineage>
</organism>
<feature type="signal peptide" evidence="1">
    <location>
        <begin position="1"/>
        <end position="21"/>
    </location>
</feature>
<protein>
    <submittedName>
        <fullName evidence="2">Uncharacterized protein</fullName>
    </submittedName>
</protein>
<name>A0ABT1RJL5_9FIRM</name>
<proteinExistence type="predicted"/>
<sequence>MKKIVCIMTALCLLLGITACAGGSSKEKNTSGSKAGSDGDSQYTMDDVSYAVMAETVDGDMRITDVKEASGSYLIGLIDATNTGDSSGAMSVTMTKEQYDNQIKGKKKVKCDAKKTVFLVLCNETDRETYKALAFEYTFVKTSLDTEDANKDYMDREMATLVLKDLNSQESTEKANHLCTITDQNEFDLYRSPFHPVD</sequence>
<reference evidence="2 3" key="1">
    <citation type="submission" date="2022-06" db="EMBL/GenBank/DDBJ databases">
        <title>Isolation of gut microbiota from human fecal samples.</title>
        <authorList>
            <person name="Pamer E.G."/>
            <person name="Barat B."/>
            <person name="Waligurski E."/>
            <person name="Medina S."/>
            <person name="Paddock L."/>
            <person name="Mostad J."/>
        </authorList>
    </citation>
    <scope>NUCLEOTIDE SEQUENCE [LARGE SCALE GENOMIC DNA]</scope>
    <source>
        <strain evidence="2 3">SL.3.17</strain>
    </source>
</reference>
<feature type="chain" id="PRO_5047332663" evidence="1">
    <location>
        <begin position="22"/>
        <end position="198"/>
    </location>
</feature>